<dbReference type="Proteomes" id="UP001197770">
    <property type="component" value="Unassembled WGS sequence"/>
</dbReference>
<feature type="transmembrane region" description="Helical" evidence="1">
    <location>
        <begin position="21"/>
        <end position="40"/>
    </location>
</feature>
<keyword evidence="1" id="KW-1133">Transmembrane helix</keyword>
<comment type="caution">
    <text evidence="2">The sequence shown here is derived from an EMBL/GenBank/DDBJ whole genome shotgun (WGS) entry which is preliminary data.</text>
</comment>
<keyword evidence="1" id="KW-0812">Transmembrane</keyword>
<name>A0ABS8GQ43_9FLAO</name>
<evidence type="ECO:0000313" key="2">
    <source>
        <dbReference type="EMBL" id="MCC4212102.1"/>
    </source>
</evidence>
<gene>
    <name evidence="2" type="ORF">LLW17_05170</name>
</gene>
<proteinExistence type="predicted"/>
<keyword evidence="3" id="KW-1185">Reference proteome</keyword>
<evidence type="ECO:0000313" key="3">
    <source>
        <dbReference type="Proteomes" id="UP001197770"/>
    </source>
</evidence>
<sequence length="184" mass="21021">MKRKFKLFSVFRNLKPEKVTAIAAIFISVCALVTTVYQTYILEQQKHAAVWPRLTLLHSWSTGKLGSHYRITLENVGIGPALIEEVKIKYKGDTDFQSLGDLAIRIANTGKVADSVAYYDHRDVFEDMVIPQQDKWVLLEIIDDQAVTNFVEAIPDLDIQIIYGSLYGKRYQVSYPLVDHKELD</sequence>
<keyword evidence="1" id="KW-0472">Membrane</keyword>
<organism evidence="2 3">
    <name type="scientific">Leeuwenhoekiella parthenopeia</name>
    <dbReference type="NCBI Taxonomy" id="2890320"/>
    <lineage>
        <taxon>Bacteria</taxon>
        <taxon>Pseudomonadati</taxon>
        <taxon>Bacteroidota</taxon>
        <taxon>Flavobacteriia</taxon>
        <taxon>Flavobacteriales</taxon>
        <taxon>Flavobacteriaceae</taxon>
        <taxon>Leeuwenhoekiella</taxon>
    </lineage>
</organism>
<evidence type="ECO:0000256" key="1">
    <source>
        <dbReference type="SAM" id="Phobius"/>
    </source>
</evidence>
<reference evidence="2 3" key="1">
    <citation type="submission" date="2021-11" db="EMBL/GenBank/DDBJ databases">
        <title>Seasonal and diel survey of microbial diversity of the Tyrrhenian coast.</title>
        <authorList>
            <person name="Gattoni G."/>
            <person name="Corral P."/>
        </authorList>
    </citation>
    <scope>NUCLEOTIDE SEQUENCE [LARGE SCALE GENOMIC DNA]</scope>
    <source>
        <strain evidence="2 3">Mr9</strain>
    </source>
</reference>
<protein>
    <submittedName>
        <fullName evidence="2">Uncharacterized protein</fullName>
    </submittedName>
</protein>
<accession>A0ABS8GQ43</accession>
<dbReference type="EMBL" id="JAJGMW010000005">
    <property type="protein sequence ID" value="MCC4212102.1"/>
    <property type="molecule type" value="Genomic_DNA"/>
</dbReference>
<dbReference type="RefSeq" id="WP_228229196.1">
    <property type="nucleotide sequence ID" value="NZ_JAJGMW010000005.1"/>
</dbReference>